<evidence type="ECO:0000313" key="2">
    <source>
        <dbReference type="EMBL" id="KAK6925206.1"/>
    </source>
</evidence>
<dbReference type="Proteomes" id="UP001370490">
    <property type="component" value="Unassembled WGS sequence"/>
</dbReference>
<dbReference type="SUPFAM" id="SSF52402">
    <property type="entry name" value="Adenine nucleotide alpha hydrolases-like"/>
    <property type="match status" value="1"/>
</dbReference>
<organism evidence="2 3">
    <name type="scientific">Dillenia turbinata</name>
    <dbReference type="NCBI Taxonomy" id="194707"/>
    <lineage>
        <taxon>Eukaryota</taxon>
        <taxon>Viridiplantae</taxon>
        <taxon>Streptophyta</taxon>
        <taxon>Embryophyta</taxon>
        <taxon>Tracheophyta</taxon>
        <taxon>Spermatophyta</taxon>
        <taxon>Magnoliopsida</taxon>
        <taxon>eudicotyledons</taxon>
        <taxon>Gunneridae</taxon>
        <taxon>Pentapetalae</taxon>
        <taxon>Dilleniales</taxon>
        <taxon>Dilleniaceae</taxon>
        <taxon>Dillenia</taxon>
    </lineage>
</organism>
<dbReference type="AlphaFoldDB" id="A0AAN8V816"/>
<dbReference type="PANTHER" id="PTHR47848">
    <property type="entry name" value="ADENINE NUCLEOTIDE ALPHA HYDROLASES-LIKE SUPERFAMILY PROTEIN"/>
    <property type="match status" value="1"/>
</dbReference>
<dbReference type="InterPro" id="IPR006016">
    <property type="entry name" value="UspA"/>
</dbReference>
<accession>A0AAN8V816</accession>
<protein>
    <submittedName>
        <fullName evidence="2">UspA</fullName>
    </submittedName>
</protein>
<dbReference type="InterPro" id="IPR014729">
    <property type="entry name" value="Rossmann-like_a/b/a_fold"/>
</dbReference>
<reference evidence="2 3" key="1">
    <citation type="submission" date="2023-12" db="EMBL/GenBank/DDBJ databases">
        <title>A high-quality genome assembly for Dillenia turbinata (Dilleniales).</title>
        <authorList>
            <person name="Chanderbali A."/>
        </authorList>
    </citation>
    <scope>NUCLEOTIDE SEQUENCE [LARGE SCALE GENOMIC DNA]</scope>
    <source>
        <strain evidence="2">LSX21</strain>
        <tissue evidence="2">Leaf</tissue>
    </source>
</reference>
<dbReference type="EMBL" id="JBAMMX010000016">
    <property type="protein sequence ID" value="KAK6925206.1"/>
    <property type="molecule type" value="Genomic_DNA"/>
</dbReference>
<keyword evidence="3" id="KW-1185">Reference proteome</keyword>
<gene>
    <name evidence="2" type="ORF">RJ641_009532</name>
</gene>
<name>A0AAN8V816_9MAGN</name>
<dbReference type="Pfam" id="PF00582">
    <property type="entry name" value="Usp"/>
    <property type="match status" value="1"/>
</dbReference>
<dbReference type="PANTHER" id="PTHR47848:SF1">
    <property type="entry name" value="ADENINE NUCLEOTIDE ALPHA HYDROLASES-LIKE SUPERFAMILY PROTEIN"/>
    <property type="match status" value="1"/>
</dbReference>
<evidence type="ECO:0000259" key="1">
    <source>
        <dbReference type="Pfam" id="PF00582"/>
    </source>
</evidence>
<feature type="domain" description="UspA" evidence="1">
    <location>
        <begin position="3"/>
        <end position="116"/>
    </location>
</feature>
<evidence type="ECO:0000313" key="3">
    <source>
        <dbReference type="Proteomes" id="UP001370490"/>
    </source>
</evidence>
<comment type="caution">
    <text evidence="2">The sequence shown here is derived from an EMBL/GenBank/DDBJ whole genome shotgun (WGS) entry which is preliminary data.</text>
</comment>
<dbReference type="Gene3D" id="3.40.50.620">
    <property type="entry name" value="HUPs"/>
    <property type="match status" value="1"/>
</dbReference>
<sequence length="260" mass="29283">MEVRKIVVVVEDVEVARTALKWALHNLCRCDDIITLLHVYSNSTRSKSKKKIRLLRLKGFQLALSFKDICNPFPNAKVDIVVTEGDPDGKKIASMVREMGASTLVVGLHDRSFLYKIELNLNSKPDKECLKMVMAMVKFGWSSFGSKFASYAIILPTKTKTKAFVFHMYRLATAHNNVASNFNCKVLAIKQPPPPPRPSTAKRTTATAVPVSSTNLDFSQVEIAKLVVPDTPPPRIPYRICPNPSLIIWRSRKTRRRRSC</sequence>
<proteinExistence type="predicted"/>